<name>A0A1L9TW72_9EURO</name>
<dbReference type="PANTHER" id="PTHR12217:SF4">
    <property type="entry name" value="EUKARYOTIC TRANSLATION INITIATION FACTOR 2D"/>
    <property type="match status" value="1"/>
</dbReference>
<evidence type="ECO:0000313" key="3">
    <source>
        <dbReference type="EMBL" id="OJJ63680.1"/>
    </source>
</evidence>
<dbReference type="Pfam" id="PF26292">
    <property type="entry name" value="PUA_elF2D"/>
    <property type="match status" value="1"/>
</dbReference>
<dbReference type="FunFam" id="3.10.400.20:FF:000008">
    <property type="entry name" value="RNA binding protein Ligatin/Tma64, putative"/>
    <property type="match status" value="1"/>
</dbReference>
<dbReference type="InterPro" id="IPR039757">
    <property type="entry name" value="EIF2D"/>
</dbReference>
<dbReference type="SUPFAM" id="SSF88697">
    <property type="entry name" value="PUA domain-like"/>
    <property type="match status" value="1"/>
</dbReference>
<accession>A0A1L9TW72</accession>
<dbReference type="InterPro" id="IPR039759">
    <property type="entry name" value="eIF2D_SUI1"/>
</dbReference>
<dbReference type="Pfam" id="PF01253">
    <property type="entry name" value="SUI1"/>
    <property type="match status" value="1"/>
</dbReference>
<dbReference type="OrthoDB" id="199771at2759"/>
<dbReference type="EMBL" id="KV878582">
    <property type="protein sequence ID" value="OJJ63680.1"/>
    <property type="molecule type" value="Genomic_DNA"/>
</dbReference>
<dbReference type="Gene3D" id="3.10.400.20">
    <property type="match status" value="1"/>
</dbReference>
<dbReference type="GO" id="GO:0001731">
    <property type="term" value="P:formation of translation preinitiation complex"/>
    <property type="evidence" value="ECO:0007669"/>
    <property type="project" value="InterPro"/>
</dbReference>
<dbReference type="PANTHER" id="PTHR12217">
    <property type="entry name" value="EUKARYOTIC TRANSLATION INITIATION FACTOR 2D"/>
    <property type="match status" value="1"/>
</dbReference>
<feature type="region of interest" description="Disordered" evidence="1">
    <location>
        <begin position="33"/>
        <end position="55"/>
    </location>
</feature>
<reference evidence="4" key="1">
    <citation type="journal article" date="2017" name="Genome Biol.">
        <title>Comparative genomics reveals high biological diversity and specific adaptations in the industrially and medically important fungal genus Aspergillus.</title>
        <authorList>
            <person name="de Vries R.P."/>
            <person name="Riley R."/>
            <person name="Wiebenga A."/>
            <person name="Aguilar-Osorio G."/>
            <person name="Amillis S."/>
            <person name="Uchima C.A."/>
            <person name="Anderluh G."/>
            <person name="Asadollahi M."/>
            <person name="Askin M."/>
            <person name="Barry K."/>
            <person name="Battaglia E."/>
            <person name="Bayram O."/>
            <person name="Benocci T."/>
            <person name="Braus-Stromeyer S.A."/>
            <person name="Caldana C."/>
            <person name="Canovas D."/>
            <person name="Cerqueira G.C."/>
            <person name="Chen F."/>
            <person name="Chen W."/>
            <person name="Choi C."/>
            <person name="Clum A."/>
            <person name="Dos Santos R.A."/>
            <person name="Damasio A.R."/>
            <person name="Diallinas G."/>
            <person name="Emri T."/>
            <person name="Fekete E."/>
            <person name="Flipphi M."/>
            <person name="Freyberg S."/>
            <person name="Gallo A."/>
            <person name="Gournas C."/>
            <person name="Habgood R."/>
            <person name="Hainaut M."/>
            <person name="Harispe M.L."/>
            <person name="Henrissat B."/>
            <person name="Hilden K.S."/>
            <person name="Hope R."/>
            <person name="Hossain A."/>
            <person name="Karabika E."/>
            <person name="Karaffa L."/>
            <person name="Karanyi Z."/>
            <person name="Krasevec N."/>
            <person name="Kuo A."/>
            <person name="Kusch H."/>
            <person name="LaButti K."/>
            <person name="Lagendijk E.L."/>
            <person name="Lapidus A."/>
            <person name="Levasseur A."/>
            <person name="Lindquist E."/>
            <person name="Lipzen A."/>
            <person name="Logrieco A.F."/>
            <person name="MacCabe A."/>
            <person name="Maekelae M.R."/>
            <person name="Malavazi I."/>
            <person name="Melin P."/>
            <person name="Meyer V."/>
            <person name="Mielnichuk N."/>
            <person name="Miskei M."/>
            <person name="Molnar A.P."/>
            <person name="Mule G."/>
            <person name="Ngan C.Y."/>
            <person name="Orejas M."/>
            <person name="Orosz E."/>
            <person name="Ouedraogo J.P."/>
            <person name="Overkamp K.M."/>
            <person name="Park H.-S."/>
            <person name="Perrone G."/>
            <person name="Piumi F."/>
            <person name="Punt P.J."/>
            <person name="Ram A.F."/>
            <person name="Ramon A."/>
            <person name="Rauscher S."/>
            <person name="Record E."/>
            <person name="Riano-Pachon D.M."/>
            <person name="Robert V."/>
            <person name="Roehrig J."/>
            <person name="Ruller R."/>
            <person name="Salamov A."/>
            <person name="Salih N.S."/>
            <person name="Samson R.A."/>
            <person name="Sandor E."/>
            <person name="Sanguinetti M."/>
            <person name="Schuetze T."/>
            <person name="Sepcic K."/>
            <person name="Shelest E."/>
            <person name="Sherlock G."/>
            <person name="Sophianopoulou V."/>
            <person name="Squina F.M."/>
            <person name="Sun H."/>
            <person name="Susca A."/>
            <person name="Todd R.B."/>
            <person name="Tsang A."/>
            <person name="Unkles S.E."/>
            <person name="van de Wiele N."/>
            <person name="van Rossen-Uffink D."/>
            <person name="Oliveira J.V."/>
            <person name="Vesth T.C."/>
            <person name="Visser J."/>
            <person name="Yu J.-H."/>
            <person name="Zhou M."/>
            <person name="Andersen M.R."/>
            <person name="Archer D.B."/>
            <person name="Baker S.E."/>
            <person name="Benoit I."/>
            <person name="Brakhage A.A."/>
            <person name="Braus G.H."/>
            <person name="Fischer R."/>
            <person name="Frisvad J.C."/>
            <person name="Goldman G.H."/>
            <person name="Houbraken J."/>
            <person name="Oakley B."/>
            <person name="Pocsi I."/>
            <person name="Scazzocchio C."/>
            <person name="Seiboth B."/>
            <person name="vanKuyk P.A."/>
            <person name="Wortman J."/>
            <person name="Dyer P.S."/>
            <person name="Grigoriev I.V."/>
        </authorList>
    </citation>
    <scope>NUCLEOTIDE SEQUENCE [LARGE SCALE GENOMIC DNA]</scope>
    <source>
        <strain evidence="4">CBS 593.65</strain>
    </source>
</reference>
<feature type="compositionally biased region" description="Acidic residues" evidence="1">
    <location>
        <begin position="263"/>
        <end position="281"/>
    </location>
</feature>
<proteinExistence type="predicted"/>
<dbReference type="Proteomes" id="UP000184356">
    <property type="component" value="Unassembled WGS sequence"/>
</dbReference>
<dbReference type="InterPro" id="IPR057429">
    <property type="entry name" value="WH_eIF2D"/>
</dbReference>
<dbReference type="VEuPathDB" id="FungiDB:ASPSYDRAFT_139635"/>
<dbReference type="InterPro" id="IPR001950">
    <property type="entry name" value="SUI1"/>
</dbReference>
<dbReference type="InterPro" id="IPR036877">
    <property type="entry name" value="SUI1_dom_sf"/>
</dbReference>
<dbReference type="GeneID" id="63757047"/>
<dbReference type="InterPro" id="IPR015947">
    <property type="entry name" value="PUA-like_sf"/>
</dbReference>
<feature type="region of interest" description="Disordered" evidence="1">
    <location>
        <begin position="255"/>
        <end position="289"/>
    </location>
</feature>
<feature type="region of interest" description="Disordered" evidence="1">
    <location>
        <begin position="408"/>
        <end position="430"/>
    </location>
</feature>
<keyword evidence="4" id="KW-1185">Reference proteome</keyword>
<evidence type="ECO:0000259" key="2">
    <source>
        <dbReference type="PROSITE" id="PS50296"/>
    </source>
</evidence>
<dbReference type="STRING" id="1036612.A0A1L9TW72"/>
<dbReference type="Gene3D" id="3.30.780.10">
    <property type="entry name" value="SUI1-like domain"/>
    <property type="match status" value="1"/>
</dbReference>
<feature type="domain" description="SUI1" evidence="2">
    <location>
        <begin position="563"/>
        <end position="637"/>
    </location>
</feature>
<dbReference type="FunFam" id="3.30.780.10:FF:000008">
    <property type="entry name" value="eukaryotic translation initiation factor 2D"/>
    <property type="match status" value="1"/>
</dbReference>
<dbReference type="InterPro" id="IPR048248">
    <property type="entry name" value="PUA_eIF2d-like"/>
</dbReference>
<dbReference type="PROSITE" id="PS50296">
    <property type="entry name" value="SUI1"/>
    <property type="match status" value="1"/>
</dbReference>
<gene>
    <name evidence="3" type="ORF">ASPSYDRAFT_139635</name>
</gene>
<evidence type="ECO:0000256" key="1">
    <source>
        <dbReference type="SAM" id="MobiDB-lite"/>
    </source>
</evidence>
<protein>
    <recommendedName>
        <fullName evidence="2">SUI1 domain-containing protein</fullName>
    </recommendedName>
</protein>
<dbReference type="CDD" id="cd11608">
    <property type="entry name" value="eIF2D_C"/>
    <property type="match status" value="1"/>
</dbReference>
<dbReference type="SUPFAM" id="SSF55159">
    <property type="entry name" value="eIF1-like"/>
    <property type="match status" value="1"/>
</dbReference>
<sequence length="653" mass="71796">MFKKKPTIKNLSPLRSSDRRKIADQIISDYKIEIPSTPPAESSDNAPPASPAQPTLSSIRNALLPENCLSARFTTTAGPDLREVQGTVYVGTHNDNEERVLWFKIDQGPGAEKRLYPTVYTLWHNPNIVPLLHTPELVMRKLRSGADLMTPGLANEPPFDERAVKGAVVAVASLDRETVPRFVGICEIDVSALGEVQGTKGHAVRGIQWEGDEVWGWSPSSRPGVPAPEYLEGWDEEIAEEGEAGEIEERVEGLELGDKGEQEAGEADAGEPAEEEEVEEPVVEKEPTTKAEIDDAFEKAFLYSLYKLKHDNPSAPNHGLSLPISPSALIANMITPFLPIYTTQQAQFYQIKKTSWKNVKKFIKYLDKQVLVKAKDRSGQETVILDVDFDDRRVINFTPYRLPNKSAIEGAGKTSNAAGKKPVANTDGDPAVGQTLTVQTLYRPTAKLTPTIFPPLSSTHPSNYYKYSDVSKQLDHYIQSQDPSIVDPQNKRILTLTPFLANTIFSSSSAEDRNTLARGKTTRDMLLKKLVEDSTLLAPHYVILKPGQTLSDVKPKAGAAPKANITVERRTGSKTVTKVSNLEVFGILPNLLAEELQKKCASSTSVSQATGAAKGVMEVLVQGDQRKAIDTALTRRGLKSQWIDVVDKTKKKK</sequence>
<dbReference type="GO" id="GO:0003743">
    <property type="term" value="F:translation initiation factor activity"/>
    <property type="evidence" value="ECO:0007669"/>
    <property type="project" value="InterPro"/>
</dbReference>
<dbReference type="RefSeq" id="XP_040707486.1">
    <property type="nucleotide sequence ID" value="XM_040840974.1"/>
</dbReference>
<evidence type="ECO:0000313" key="4">
    <source>
        <dbReference type="Proteomes" id="UP000184356"/>
    </source>
</evidence>
<dbReference type="AlphaFoldDB" id="A0A1L9TW72"/>
<dbReference type="Pfam" id="PF25304">
    <property type="entry name" value="WHD_eIF2D"/>
    <property type="match status" value="1"/>
</dbReference>
<organism evidence="3 4">
    <name type="scientific">Aspergillus sydowii CBS 593.65</name>
    <dbReference type="NCBI Taxonomy" id="1036612"/>
    <lineage>
        <taxon>Eukaryota</taxon>
        <taxon>Fungi</taxon>
        <taxon>Dikarya</taxon>
        <taxon>Ascomycota</taxon>
        <taxon>Pezizomycotina</taxon>
        <taxon>Eurotiomycetes</taxon>
        <taxon>Eurotiomycetidae</taxon>
        <taxon>Eurotiales</taxon>
        <taxon>Aspergillaceae</taxon>
        <taxon>Aspergillus</taxon>
        <taxon>Aspergillus subgen. Nidulantes</taxon>
    </lineage>
</organism>